<dbReference type="EMBL" id="WOAA01000003">
    <property type="protein sequence ID" value="MUG65708.1"/>
    <property type="molecule type" value="Genomic_DNA"/>
</dbReference>
<dbReference type="PROSITE" id="PS00430">
    <property type="entry name" value="TONB_DEPENDENT_REC_1"/>
    <property type="match status" value="1"/>
</dbReference>
<evidence type="ECO:0008006" key="6">
    <source>
        <dbReference type="Google" id="ProtNLM"/>
    </source>
</evidence>
<keyword evidence="1" id="KW-0732">Signal</keyword>
<reference evidence="2 5" key="2">
    <citation type="submission" date="2019-11" db="EMBL/GenBank/DDBJ databases">
        <title>Draft genome sequences of five Paenibacillus species of dairy origin.</title>
        <authorList>
            <person name="Olajide A.M."/>
            <person name="Chen S."/>
            <person name="Lapointe G."/>
        </authorList>
    </citation>
    <scope>NUCLEOTIDE SEQUENCE [LARGE SCALE GENOMIC DNA]</scope>
    <source>
        <strain evidence="2 5">3CS1</strain>
    </source>
</reference>
<name>A0A268F1N1_9BACL</name>
<reference evidence="3 4" key="1">
    <citation type="submission" date="2017-07" db="EMBL/GenBank/DDBJ databases">
        <title>Isolation and whole genome analysis of endospore-forming bacteria from heroin.</title>
        <authorList>
            <person name="Kalinowski J."/>
            <person name="Ahrens B."/>
            <person name="Al-Dilaimi A."/>
            <person name="Winkler A."/>
            <person name="Wibberg D."/>
            <person name="Schleenbecker U."/>
            <person name="Ruckert C."/>
            <person name="Wolfel R."/>
            <person name="Grass G."/>
        </authorList>
    </citation>
    <scope>NUCLEOTIDE SEQUENCE [LARGE SCALE GENOMIC DNA]</scope>
    <source>
        <strain evidence="3 4">7537-G1</strain>
    </source>
</reference>
<feature type="chain" id="PRO_5038836842" description="DUF4097 family beta strand repeat protein" evidence="1">
    <location>
        <begin position="21"/>
        <end position="283"/>
    </location>
</feature>
<evidence type="ECO:0000256" key="1">
    <source>
        <dbReference type="SAM" id="SignalP"/>
    </source>
</evidence>
<sequence>MNKNIQKLLLAALGSMLVLSGCDSSQGESSTADETSSSAAKWYDQMLSNSVREDLSVIMEDGITEAVKIENSVGNIEVSASPDDTLSVKASLQTSNNHRYKTMMEEIVKEAGISVRVEGDQMVVVAHPQGDPETDLWTWAERKFGDSKFGINYEVQLPAKVTHFDISTDVGEIGLSGLDGEYNVFNSVGVIRINEANLKGKSSVQSELGNLRIQLDGIESGSALKATTDVGTITAKLPPDASYSLRITTDLGRVSGASKGKSDVNGGGPLITLTSSVGSITVE</sequence>
<protein>
    <recommendedName>
        <fullName evidence="6">DUF4097 family beta strand repeat protein</fullName>
    </recommendedName>
</protein>
<feature type="signal peptide" evidence="1">
    <location>
        <begin position="1"/>
        <end position="20"/>
    </location>
</feature>
<gene>
    <name evidence="3" type="ORF">CHH67_04805</name>
    <name evidence="2" type="ORF">GNP94_06755</name>
</gene>
<dbReference type="Proteomes" id="UP000215596">
    <property type="component" value="Unassembled WGS sequence"/>
</dbReference>
<comment type="caution">
    <text evidence="3">The sequence shown here is derived from an EMBL/GenBank/DDBJ whole genome shotgun (WGS) entry which is preliminary data.</text>
</comment>
<keyword evidence="5" id="KW-1185">Reference proteome</keyword>
<organism evidence="3 4">
    <name type="scientific">Paenibacillus campinasensis</name>
    <dbReference type="NCBI Taxonomy" id="66347"/>
    <lineage>
        <taxon>Bacteria</taxon>
        <taxon>Bacillati</taxon>
        <taxon>Bacillota</taxon>
        <taxon>Bacilli</taxon>
        <taxon>Bacillales</taxon>
        <taxon>Paenibacillaceae</taxon>
        <taxon>Paenibacillus</taxon>
    </lineage>
</organism>
<evidence type="ECO:0000313" key="4">
    <source>
        <dbReference type="Proteomes" id="UP000215596"/>
    </source>
</evidence>
<dbReference type="AlphaFoldDB" id="A0A268F1N1"/>
<proteinExistence type="predicted"/>
<dbReference type="InterPro" id="IPR010916">
    <property type="entry name" value="TonB_box_CS"/>
</dbReference>
<evidence type="ECO:0000313" key="3">
    <source>
        <dbReference type="EMBL" id="PAD79254.1"/>
    </source>
</evidence>
<dbReference type="RefSeq" id="WP_095263850.1">
    <property type="nucleotide sequence ID" value="NZ_NPBY01000013.1"/>
</dbReference>
<dbReference type="PROSITE" id="PS51257">
    <property type="entry name" value="PROKAR_LIPOPROTEIN"/>
    <property type="match status" value="1"/>
</dbReference>
<dbReference type="Proteomes" id="UP000435177">
    <property type="component" value="Unassembled WGS sequence"/>
</dbReference>
<evidence type="ECO:0000313" key="2">
    <source>
        <dbReference type="EMBL" id="MUG65708.1"/>
    </source>
</evidence>
<dbReference type="EMBL" id="NPBY01000013">
    <property type="protein sequence ID" value="PAD79254.1"/>
    <property type="molecule type" value="Genomic_DNA"/>
</dbReference>
<dbReference type="OrthoDB" id="2652108at2"/>
<evidence type="ECO:0000313" key="5">
    <source>
        <dbReference type="Proteomes" id="UP000435177"/>
    </source>
</evidence>
<accession>A0A268F1N1</accession>